<feature type="region of interest" description="Disordered" evidence="1">
    <location>
        <begin position="120"/>
        <end position="154"/>
    </location>
</feature>
<name>A0A4U5M3R1_STECR</name>
<evidence type="ECO:0000313" key="3">
    <source>
        <dbReference type="Proteomes" id="UP000298663"/>
    </source>
</evidence>
<dbReference type="AlphaFoldDB" id="A0A4U5M3R1"/>
<proteinExistence type="predicted"/>
<keyword evidence="3" id="KW-1185">Reference proteome</keyword>
<reference evidence="2 3" key="2">
    <citation type="journal article" date="2019" name="G3 (Bethesda)">
        <title>Hybrid Assembly of the Genome of the Entomopathogenic Nematode Steinernema carpocapsae Identifies the X-Chromosome.</title>
        <authorList>
            <person name="Serra L."/>
            <person name="Macchietto M."/>
            <person name="Macias-Munoz A."/>
            <person name="McGill C.J."/>
            <person name="Rodriguez I.M."/>
            <person name="Rodriguez B."/>
            <person name="Murad R."/>
            <person name="Mortazavi A."/>
        </authorList>
    </citation>
    <scope>NUCLEOTIDE SEQUENCE [LARGE SCALE GENOMIC DNA]</scope>
    <source>
        <strain evidence="2 3">ALL</strain>
    </source>
</reference>
<comment type="caution">
    <text evidence="2">The sequence shown here is derived from an EMBL/GenBank/DDBJ whole genome shotgun (WGS) entry which is preliminary data.</text>
</comment>
<reference evidence="2 3" key="1">
    <citation type="journal article" date="2015" name="Genome Biol.">
        <title>Comparative genomics of Steinernema reveals deeply conserved gene regulatory networks.</title>
        <authorList>
            <person name="Dillman A.R."/>
            <person name="Macchietto M."/>
            <person name="Porter C.F."/>
            <person name="Rogers A."/>
            <person name="Williams B."/>
            <person name="Antoshechkin I."/>
            <person name="Lee M.M."/>
            <person name="Goodwin Z."/>
            <person name="Lu X."/>
            <person name="Lewis E.E."/>
            <person name="Goodrich-Blair H."/>
            <person name="Stock S.P."/>
            <person name="Adams B.J."/>
            <person name="Sternberg P.W."/>
            <person name="Mortazavi A."/>
        </authorList>
    </citation>
    <scope>NUCLEOTIDE SEQUENCE [LARGE SCALE GENOMIC DNA]</scope>
    <source>
        <strain evidence="2 3">ALL</strain>
    </source>
</reference>
<dbReference type="OrthoDB" id="3308at2759"/>
<gene>
    <name evidence="2" type="ORF">L596_027246</name>
</gene>
<accession>A0A4U5M3R1</accession>
<organism evidence="2 3">
    <name type="scientific">Steinernema carpocapsae</name>
    <name type="common">Entomopathogenic nematode</name>
    <dbReference type="NCBI Taxonomy" id="34508"/>
    <lineage>
        <taxon>Eukaryota</taxon>
        <taxon>Metazoa</taxon>
        <taxon>Ecdysozoa</taxon>
        <taxon>Nematoda</taxon>
        <taxon>Chromadorea</taxon>
        <taxon>Rhabditida</taxon>
        <taxon>Tylenchina</taxon>
        <taxon>Panagrolaimomorpha</taxon>
        <taxon>Strongyloidoidea</taxon>
        <taxon>Steinernematidae</taxon>
        <taxon>Steinernema</taxon>
    </lineage>
</organism>
<protein>
    <submittedName>
        <fullName evidence="2">Uncharacterized protein</fullName>
    </submittedName>
</protein>
<dbReference type="EMBL" id="AZBU02000010">
    <property type="protein sequence ID" value="TKR63411.1"/>
    <property type="molecule type" value="Genomic_DNA"/>
</dbReference>
<evidence type="ECO:0000313" key="2">
    <source>
        <dbReference type="EMBL" id="TKR63411.1"/>
    </source>
</evidence>
<dbReference type="Proteomes" id="UP000298663">
    <property type="component" value="Unassembled WGS sequence"/>
</dbReference>
<sequence>MHSKYAKAKRHRKPCHTRAQIHEIWLEIAFGTPKTDANSSIEQQTRRSTLLRAAPRLLRGPHTLLQQLPSRFPPFPDWEDFQCLVVWRPGVMVGVIAGCTSYGAFQTYIHKKQTKRRSSRTWTSITPWSRSSLPNATENGSSCSKRTVTSKMRS</sequence>
<evidence type="ECO:0000256" key="1">
    <source>
        <dbReference type="SAM" id="MobiDB-lite"/>
    </source>
</evidence>